<evidence type="ECO:0000313" key="2">
    <source>
        <dbReference type="EMBL" id="MDR6901392.1"/>
    </source>
</evidence>
<evidence type="ECO:0000313" key="3">
    <source>
        <dbReference type="Proteomes" id="UP001250791"/>
    </source>
</evidence>
<dbReference type="Pfam" id="PF08808">
    <property type="entry name" value="RES"/>
    <property type="match status" value="1"/>
</dbReference>
<dbReference type="SMART" id="SM00953">
    <property type="entry name" value="RES"/>
    <property type="match status" value="1"/>
</dbReference>
<protein>
    <recommendedName>
        <fullName evidence="1">RES domain-containing protein</fullName>
    </recommendedName>
</protein>
<feature type="domain" description="RES" evidence="1">
    <location>
        <begin position="48"/>
        <end position="185"/>
    </location>
</feature>
<dbReference type="EMBL" id="JAVDUP010000003">
    <property type="protein sequence ID" value="MDR6901392.1"/>
    <property type="molecule type" value="Genomic_DNA"/>
</dbReference>
<proteinExistence type="predicted"/>
<sequence>MAPPVRGPSGAAAPPPDWLKNANLPITIIPAGSVLHRIHRSNFDPVFFGPGAGQDPIYRFDSASGRFGVLYIGHAFAGAFAETILRNPQRLMVAEREIVTRSVTELTSRTALRMVTMHGAGLQILGTDNSISTGPYEPCGAWADVLWDHPEEPDGIAYLSRHDPSEVCYAVFERKPIAFEAKATHPLSAMQSDVAQLLHRYGKSLSADV</sequence>
<dbReference type="Proteomes" id="UP001250791">
    <property type="component" value="Unassembled WGS sequence"/>
</dbReference>
<gene>
    <name evidence="2" type="ORF">J2W52_003016</name>
</gene>
<reference evidence="2 3" key="1">
    <citation type="submission" date="2023-07" db="EMBL/GenBank/DDBJ databases">
        <title>Sorghum-associated microbial communities from plants grown in Nebraska, USA.</title>
        <authorList>
            <person name="Schachtman D."/>
        </authorList>
    </citation>
    <scope>NUCLEOTIDE SEQUENCE [LARGE SCALE GENOMIC DNA]</scope>
    <source>
        <strain evidence="2 3">3199</strain>
    </source>
</reference>
<accession>A0ABU1SSP5</accession>
<name>A0ABU1SSP5_9HYPH</name>
<comment type="caution">
    <text evidence="2">The sequence shown here is derived from an EMBL/GenBank/DDBJ whole genome shotgun (WGS) entry which is preliminary data.</text>
</comment>
<dbReference type="InterPro" id="IPR014914">
    <property type="entry name" value="RES_dom"/>
</dbReference>
<evidence type="ECO:0000259" key="1">
    <source>
        <dbReference type="SMART" id="SM00953"/>
    </source>
</evidence>
<keyword evidence="3" id="KW-1185">Reference proteome</keyword>
<organism evidence="2 3">
    <name type="scientific">Rhizobium miluonense</name>
    <dbReference type="NCBI Taxonomy" id="411945"/>
    <lineage>
        <taxon>Bacteria</taxon>
        <taxon>Pseudomonadati</taxon>
        <taxon>Pseudomonadota</taxon>
        <taxon>Alphaproteobacteria</taxon>
        <taxon>Hyphomicrobiales</taxon>
        <taxon>Rhizobiaceae</taxon>
        <taxon>Rhizobium/Agrobacterium group</taxon>
        <taxon>Rhizobium</taxon>
    </lineage>
</organism>